<feature type="modified residue" description="4-aspartylphosphate" evidence="1">
    <location>
        <position position="39"/>
    </location>
</feature>
<feature type="domain" description="Response regulatory" evidence="2">
    <location>
        <begin position="1"/>
        <end position="103"/>
    </location>
</feature>
<accession>A0A844Z1T1</accession>
<reference evidence="3 4" key="1">
    <citation type="submission" date="2019-12" db="EMBL/GenBank/DDBJ databases">
        <title>Genomic-based taxomic classification of the family Erythrobacteraceae.</title>
        <authorList>
            <person name="Xu L."/>
        </authorList>
    </citation>
    <scope>NUCLEOTIDE SEQUENCE [LARGE SCALE GENOMIC DNA]</scope>
    <source>
        <strain evidence="3 4">M0322</strain>
    </source>
</reference>
<protein>
    <recommendedName>
        <fullName evidence="2">Response regulatory domain-containing protein</fullName>
    </recommendedName>
</protein>
<gene>
    <name evidence="3" type="ORF">GRI99_16330</name>
</gene>
<evidence type="ECO:0000313" key="4">
    <source>
        <dbReference type="Proteomes" id="UP000466966"/>
    </source>
</evidence>
<dbReference type="InterPro" id="IPR011006">
    <property type="entry name" value="CheY-like_superfamily"/>
</dbReference>
<sequence>MDLEQALMDAGARQVVSCASMQQAAAELERWMPQAVVLDVQLSDRGDGWALAEMVSMLGTRPPWIAFSTGQPEAVPHEVQRLGSVYAKPYDTRRLAADLMAAQG</sequence>
<keyword evidence="1" id="KW-0597">Phosphoprotein</keyword>
<dbReference type="EMBL" id="WTYV01000008">
    <property type="protein sequence ID" value="MXO73196.1"/>
    <property type="molecule type" value="Genomic_DNA"/>
</dbReference>
<name>A0A844Z1T1_9SPHN</name>
<keyword evidence="4" id="KW-1185">Reference proteome</keyword>
<dbReference type="Gene3D" id="3.40.50.2300">
    <property type="match status" value="1"/>
</dbReference>
<dbReference type="Proteomes" id="UP000466966">
    <property type="component" value="Unassembled WGS sequence"/>
</dbReference>
<proteinExistence type="predicted"/>
<comment type="caution">
    <text evidence="3">The sequence shown here is derived from an EMBL/GenBank/DDBJ whole genome shotgun (WGS) entry which is preliminary data.</text>
</comment>
<evidence type="ECO:0000256" key="1">
    <source>
        <dbReference type="PROSITE-ProRule" id="PRU00169"/>
    </source>
</evidence>
<dbReference type="GO" id="GO:0000160">
    <property type="term" value="P:phosphorelay signal transduction system"/>
    <property type="evidence" value="ECO:0007669"/>
    <property type="project" value="InterPro"/>
</dbReference>
<evidence type="ECO:0000313" key="3">
    <source>
        <dbReference type="EMBL" id="MXO73196.1"/>
    </source>
</evidence>
<evidence type="ECO:0000259" key="2">
    <source>
        <dbReference type="PROSITE" id="PS50110"/>
    </source>
</evidence>
<dbReference type="InterPro" id="IPR001789">
    <property type="entry name" value="Sig_transdc_resp-reg_receiver"/>
</dbReference>
<dbReference type="OrthoDB" id="7432514at2"/>
<dbReference type="AlphaFoldDB" id="A0A844Z1T1"/>
<dbReference type="PROSITE" id="PS50110">
    <property type="entry name" value="RESPONSE_REGULATORY"/>
    <property type="match status" value="1"/>
</dbReference>
<organism evidence="3 4">
    <name type="scientific">Alteraurantiacibacter buctensis</name>
    <dbReference type="NCBI Taxonomy" id="1503981"/>
    <lineage>
        <taxon>Bacteria</taxon>
        <taxon>Pseudomonadati</taxon>
        <taxon>Pseudomonadota</taxon>
        <taxon>Alphaproteobacteria</taxon>
        <taxon>Sphingomonadales</taxon>
        <taxon>Erythrobacteraceae</taxon>
        <taxon>Alteraurantiacibacter</taxon>
    </lineage>
</organism>
<dbReference type="SUPFAM" id="SSF52172">
    <property type="entry name" value="CheY-like"/>
    <property type="match status" value="1"/>
</dbReference>